<dbReference type="AlphaFoldDB" id="A0A8D7AUB8"/>
<feature type="transmembrane region" description="Helical" evidence="1">
    <location>
        <begin position="57"/>
        <end position="79"/>
    </location>
</feature>
<proteinExistence type="predicted"/>
<keyword evidence="1" id="KW-1133">Transmembrane helix</keyword>
<dbReference type="EMBL" id="HG996473">
    <property type="protein sequence ID" value="CAG1855380.1"/>
    <property type="molecule type" value="Genomic_DNA"/>
</dbReference>
<organism evidence="2">
    <name type="scientific">Musa acuminata subsp. malaccensis</name>
    <name type="common">Wild banana</name>
    <name type="synonym">Musa malaccensis</name>
    <dbReference type="NCBI Taxonomy" id="214687"/>
    <lineage>
        <taxon>Eukaryota</taxon>
        <taxon>Viridiplantae</taxon>
        <taxon>Streptophyta</taxon>
        <taxon>Embryophyta</taxon>
        <taxon>Tracheophyta</taxon>
        <taxon>Spermatophyta</taxon>
        <taxon>Magnoliopsida</taxon>
        <taxon>Liliopsida</taxon>
        <taxon>Zingiberales</taxon>
        <taxon>Musaceae</taxon>
        <taxon>Musa</taxon>
    </lineage>
</organism>
<gene>
    <name evidence="2" type="ORF">GSMUA_52580.1</name>
</gene>
<evidence type="ECO:0000256" key="1">
    <source>
        <dbReference type="SAM" id="Phobius"/>
    </source>
</evidence>
<evidence type="ECO:0000313" key="2">
    <source>
        <dbReference type="EMBL" id="CAG1855380.1"/>
    </source>
</evidence>
<name>A0A8D7AUB8_MUSAM</name>
<keyword evidence="1" id="KW-0472">Membrane</keyword>
<keyword evidence="1" id="KW-0812">Transmembrane</keyword>
<protein>
    <submittedName>
        <fullName evidence="2">(wild Malaysian banana) hypothetical protein</fullName>
    </submittedName>
</protein>
<reference evidence="2" key="1">
    <citation type="submission" date="2021-03" db="EMBL/GenBank/DDBJ databases">
        <authorList>
            <consortium name="Genoscope - CEA"/>
            <person name="William W."/>
        </authorList>
    </citation>
    <scope>NUCLEOTIDE SEQUENCE</scope>
    <source>
        <strain evidence="2">Doubled-haploid Pahang</strain>
    </source>
</reference>
<accession>A0A8D7AUB8</accession>
<sequence length="121" mass="13537">MFAGFPNCRRSKLWSASGAVAMAIMTVSTVALALHTSVYLWRLMVFEAVGKEIRVAAAKLLAGLSLCILMAITAAVLYIRDSRRNSRRRRRLHDVREMQPERLMNSVLPLTSLGRRGPSNH</sequence>